<evidence type="ECO:0000256" key="1">
    <source>
        <dbReference type="ARBA" id="ARBA00006581"/>
    </source>
</evidence>
<sequence>MLNIKVKILDKRLGKDFPLPGYETPMSAGMDLRAMEKEDFILNPGEVRLVSSGIAMHIADKNVTALIVPRSGLGYKHGIVLSNLTGVIDADYQGPLMMPLWNHSDKPFKICVGDRVAQMLFVPVLHASFEVTEEFEETSERGEEGFGSTGKN</sequence>
<dbReference type="AlphaFoldDB" id="A0A1T4UXB2"/>
<evidence type="ECO:0000256" key="3">
    <source>
        <dbReference type="ARBA" id="ARBA00022801"/>
    </source>
</evidence>
<dbReference type="RefSeq" id="WP_031491913.1">
    <property type="nucleotide sequence ID" value="NZ_FUXX01000002.1"/>
</dbReference>
<dbReference type="HAMAP" id="MF_00116">
    <property type="entry name" value="dUTPase_bact"/>
    <property type="match status" value="1"/>
</dbReference>
<comment type="cofactor">
    <cofactor evidence="7">
        <name>Mg(2+)</name>
        <dbReference type="ChEBI" id="CHEBI:18420"/>
    </cofactor>
</comment>
<dbReference type="NCBIfam" id="TIGR00576">
    <property type="entry name" value="dut"/>
    <property type="match status" value="1"/>
</dbReference>
<dbReference type="InterPro" id="IPR033704">
    <property type="entry name" value="dUTPase_trimeric"/>
</dbReference>
<keyword evidence="10" id="KW-1185">Reference proteome</keyword>
<dbReference type="InterPro" id="IPR036157">
    <property type="entry name" value="dUTPase-like_sf"/>
</dbReference>
<feature type="binding site" evidence="7">
    <location>
        <begin position="70"/>
        <end position="72"/>
    </location>
    <ligand>
        <name>substrate</name>
    </ligand>
</feature>
<evidence type="ECO:0000256" key="4">
    <source>
        <dbReference type="ARBA" id="ARBA00022842"/>
    </source>
</evidence>
<dbReference type="EC" id="3.6.1.23" evidence="7"/>
<dbReference type="PANTHER" id="PTHR11241">
    <property type="entry name" value="DEOXYURIDINE 5'-TRIPHOSPHATE NUCLEOTIDOHYDROLASE"/>
    <property type="match status" value="1"/>
</dbReference>
<keyword evidence="3 7" id="KW-0378">Hydrolase</keyword>
<evidence type="ECO:0000256" key="6">
    <source>
        <dbReference type="ARBA" id="ARBA00047686"/>
    </source>
</evidence>
<dbReference type="GO" id="GO:0000287">
    <property type="term" value="F:magnesium ion binding"/>
    <property type="evidence" value="ECO:0007669"/>
    <property type="project" value="UniProtKB-UniRule"/>
</dbReference>
<name>A0A1T4UXB2_9GAMM</name>
<dbReference type="Proteomes" id="UP000242432">
    <property type="component" value="Unassembled WGS sequence"/>
</dbReference>
<dbReference type="STRING" id="83771.SAMN02910357_00710"/>
<evidence type="ECO:0000313" key="10">
    <source>
        <dbReference type="Proteomes" id="UP000242432"/>
    </source>
</evidence>
<dbReference type="PANTHER" id="PTHR11241:SF0">
    <property type="entry name" value="DEOXYURIDINE 5'-TRIPHOSPHATE NUCLEOTIDOHYDROLASE"/>
    <property type="match status" value="1"/>
</dbReference>
<dbReference type="Pfam" id="PF00692">
    <property type="entry name" value="dUTPase"/>
    <property type="match status" value="1"/>
</dbReference>
<comment type="function">
    <text evidence="7">This enzyme is involved in nucleotide metabolism: it produces dUMP, the immediate precursor of thymidine nucleotides and it decreases the intracellular concentration of dUTP so that uracil cannot be incorporated into DNA.</text>
</comment>
<evidence type="ECO:0000259" key="8">
    <source>
        <dbReference type="Pfam" id="PF00692"/>
    </source>
</evidence>
<gene>
    <name evidence="7" type="primary">dut</name>
    <name evidence="9" type="ORF">SAMN02745213_00186</name>
</gene>
<dbReference type="InterPro" id="IPR029054">
    <property type="entry name" value="dUTPase-like"/>
</dbReference>
<dbReference type="UniPathway" id="UPA00610">
    <property type="reaction ID" value="UER00666"/>
</dbReference>
<feature type="binding site" evidence="7">
    <location>
        <position position="83"/>
    </location>
    <ligand>
        <name>substrate</name>
    </ligand>
</feature>
<keyword evidence="4 7" id="KW-0460">Magnesium</keyword>
<evidence type="ECO:0000256" key="7">
    <source>
        <dbReference type="HAMAP-Rule" id="MF_00116"/>
    </source>
</evidence>
<comment type="similarity">
    <text evidence="1 7">Belongs to the dUTPase family.</text>
</comment>
<dbReference type="CDD" id="cd07557">
    <property type="entry name" value="trimeric_dUTPase"/>
    <property type="match status" value="1"/>
</dbReference>
<dbReference type="GO" id="GO:0046081">
    <property type="term" value="P:dUTP catabolic process"/>
    <property type="evidence" value="ECO:0007669"/>
    <property type="project" value="InterPro"/>
</dbReference>
<feature type="binding site" evidence="7">
    <location>
        <begin position="87"/>
        <end position="89"/>
    </location>
    <ligand>
        <name>substrate</name>
    </ligand>
</feature>
<proteinExistence type="inferred from homology"/>
<dbReference type="EMBL" id="FUXX01000002">
    <property type="protein sequence ID" value="SKA57294.1"/>
    <property type="molecule type" value="Genomic_DNA"/>
</dbReference>
<comment type="catalytic activity">
    <reaction evidence="6 7">
        <text>dUTP + H2O = dUMP + diphosphate + H(+)</text>
        <dbReference type="Rhea" id="RHEA:10248"/>
        <dbReference type="ChEBI" id="CHEBI:15377"/>
        <dbReference type="ChEBI" id="CHEBI:15378"/>
        <dbReference type="ChEBI" id="CHEBI:33019"/>
        <dbReference type="ChEBI" id="CHEBI:61555"/>
        <dbReference type="ChEBI" id="CHEBI:246422"/>
        <dbReference type="EC" id="3.6.1.23"/>
    </reaction>
</comment>
<protein>
    <recommendedName>
        <fullName evidence="7">Deoxyuridine 5'-triphosphate nucleotidohydrolase</fullName>
        <shortName evidence="7">dUTPase</shortName>
        <ecNumber evidence="7">3.6.1.23</ecNumber>
    </recommendedName>
    <alternativeName>
        <fullName evidence="7">dUTP pyrophosphatase</fullName>
    </alternativeName>
</protein>
<dbReference type="NCBIfam" id="NF001862">
    <property type="entry name" value="PRK00601.1"/>
    <property type="match status" value="1"/>
</dbReference>
<comment type="pathway">
    <text evidence="7">Pyrimidine metabolism; dUMP biosynthesis; dUMP from dCTP (dUTP route): step 2/2.</text>
</comment>
<dbReference type="FunFam" id="2.70.40.10:FF:000002">
    <property type="entry name" value="dUTP diphosphatase"/>
    <property type="match status" value="1"/>
</dbReference>
<keyword evidence="5 7" id="KW-0546">Nucleotide metabolism</keyword>
<evidence type="ECO:0000313" key="9">
    <source>
        <dbReference type="EMBL" id="SKA57294.1"/>
    </source>
</evidence>
<accession>A0A1T4UXB2</accession>
<feature type="domain" description="dUTPase-like" evidence="8">
    <location>
        <begin position="17"/>
        <end position="150"/>
    </location>
</feature>
<dbReference type="InterPro" id="IPR008181">
    <property type="entry name" value="dUTPase"/>
</dbReference>
<evidence type="ECO:0000256" key="5">
    <source>
        <dbReference type="ARBA" id="ARBA00023080"/>
    </source>
</evidence>
<keyword evidence="2 7" id="KW-0479">Metal-binding</keyword>
<dbReference type="GO" id="GO:0004170">
    <property type="term" value="F:dUTP diphosphatase activity"/>
    <property type="evidence" value="ECO:0007669"/>
    <property type="project" value="UniProtKB-UniRule"/>
</dbReference>
<dbReference type="SUPFAM" id="SSF51283">
    <property type="entry name" value="dUTPase-like"/>
    <property type="match status" value="1"/>
</dbReference>
<reference evidence="10" key="1">
    <citation type="submission" date="2017-02" db="EMBL/GenBank/DDBJ databases">
        <authorList>
            <person name="Varghese N."/>
            <person name="Submissions S."/>
        </authorList>
    </citation>
    <scope>NUCLEOTIDE SEQUENCE [LARGE SCALE GENOMIC DNA]</scope>
    <source>
        <strain evidence="10">DSM 3072</strain>
    </source>
</reference>
<evidence type="ECO:0000256" key="2">
    <source>
        <dbReference type="ARBA" id="ARBA00022723"/>
    </source>
</evidence>
<comment type="caution">
    <text evidence="7">Lacks conserved residue(s) required for the propagation of feature annotation.</text>
</comment>
<dbReference type="Gene3D" id="2.70.40.10">
    <property type="match status" value="1"/>
</dbReference>
<organism evidence="9 10">
    <name type="scientific">Succinivibrio dextrinosolvens DSM 3072</name>
    <dbReference type="NCBI Taxonomy" id="1123324"/>
    <lineage>
        <taxon>Bacteria</taxon>
        <taxon>Pseudomonadati</taxon>
        <taxon>Pseudomonadota</taxon>
        <taxon>Gammaproteobacteria</taxon>
        <taxon>Aeromonadales</taxon>
        <taxon>Succinivibrionaceae</taxon>
        <taxon>Succinivibrio</taxon>
    </lineage>
</organism>
<dbReference type="GO" id="GO:0006226">
    <property type="term" value="P:dUMP biosynthetic process"/>
    <property type="evidence" value="ECO:0007669"/>
    <property type="project" value="UniProtKB-UniRule"/>
</dbReference>